<feature type="domain" description="DUF6438" evidence="1">
    <location>
        <begin position="147"/>
        <end position="258"/>
    </location>
</feature>
<comment type="caution">
    <text evidence="2">The sequence shown here is derived from an EMBL/GenBank/DDBJ whole genome shotgun (WGS) entry which is preliminary data.</text>
</comment>
<dbReference type="PROSITE" id="PS51257">
    <property type="entry name" value="PROKAR_LIPOPROTEIN"/>
    <property type="match status" value="1"/>
</dbReference>
<accession>A0ABX3P6X9</accession>
<proteinExistence type="predicted"/>
<organism evidence="2 3">
    <name type="scientific">Niastella koreensis</name>
    <dbReference type="NCBI Taxonomy" id="354356"/>
    <lineage>
        <taxon>Bacteria</taxon>
        <taxon>Pseudomonadati</taxon>
        <taxon>Bacteroidota</taxon>
        <taxon>Chitinophagia</taxon>
        <taxon>Chitinophagales</taxon>
        <taxon>Chitinophagaceae</taxon>
        <taxon>Niastella</taxon>
    </lineage>
</organism>
<reference evidence="2 3" key="1">
    <citation type="submission" date="2016-04" db="EMBL/GenBank/DDBJ databases">
        <authorList>
            <person name="Chen L."/>
            <person name="Zhuang W."/>
            <person name="Wang G."/>
        </authorList>
    </citation>
    <scope>NUCLEOTIDE SEQUENCE [LARGE SCALE GENOMIC DNA]</scope>
    <source>
        <strain evidence="3">GR20</strain>
    </source>
</reference>
<sequence>MKQTLYLIIGFLFLACHQPKQLTVATASSTPSTPTTPATPSIIGGWKEVSISPYDKNEFHYRWMSFDDSIGIGDLFLSHHQSYTVNRDTLFINRDPQSEYSRAIQFPIVKFTNDSLVLLSPYPNGYYKSNRMAMARITQQNTIKPTAIYFASGICYGSCPEMYIKIDSARNFSFFGKVNLKFAYLGGFHGKISEADYAAILTLINKLPISMLKEKYMGDVDDATLGMAIEWEGKLITSRSYRRSNSAPPELTLLLFKLVDAYKNISLRPDSTVTEAYFSQHPAAFPTTQLILDSRGRPSW</sequence>
<dbReference type="Pfam" id="PF20033">
    <property type="entry name" value="DUF6438"/>
    <property type="match status" value="1"/>
</dbReference>
<evidence type="ECO:0000313" key="2">
    <source>
        <dbReference type="EMBL" id="OQP55562.1"/>
    </source>
</evidence>
<dbReference type="Proteomes" id="UP000192277">
    <property type="component" value="Unassembled WGS sequence"/>
</dbReference>
<protein>
    <recommendedName>
        <fullName evidence="1">DUF6438 domain-containing protein</fullName>
    </recommendedName>
</protein>
<name>A0ABX3P6X9_9BACT</name>
<dbReference type="InterPro" id="IPR045497">
    <property type="entry name" value="DUF6438"/>
</dbReference>
<keyword evidence="3" id="KW-1185">Reference proteome</keyword>
<gene>
    <name evidence="2" type="ORF">A4D02_04460</name>
</gene>
<evidence type="ECO:0000259" key="1">
    <source>
        <dbReference type="Pfam" id="PF20033"/>
    </source>
</evidence>
<dbReference type="RefSeq" id="WP_014223181.1">
    <property type="nucleotide sequence ID" value="NZ_LWBO01000001.1"/>
</dbReference>
<evidence type="ECO:0000313" key="3">
    <source>
        <dbReference type="Proteomes" id="UP000192277"/>
    </source>
</evidence>
<dbReference type="EMBL" id="LWBO01000001">
    <property type="protein sequence ID" value="OQP55562.1"/>
    <property type="molecule type" value="Genomic_DNA"/>
</dbReference>